<sequence>MSAKSEYYQIKGMVSDMPPDEQAEVELAVREVTEIAQRSPAAMVGAILAMTKLAMDA</sequence>
<dbReference type="Proteomes" id="UP000379480">
    <property type="component" value="Unassembled WGS sequence"/>
</dbReference>
<evidence type="ECO:0000313" key="1">
    <source>
        <dbReference type="EMBL" id="VVO30547.1"/>
    </source>
</evidence>
<name>A0A5E7EWC2_PSEFL</name>
<protein>
    <submittedName>
        <fullName evidence="1">Uncharacterized protein</fullName>
    </submittedName>
</protein>
<proteinExistence type="predicted"/>
<organism evidence="1 2">
    <name type="scientific">Pseudomonas fluorescens</name>
    <dbReference type="NCBI Taxonomy" id="294"/>
    <lineage>
        <taxon>Bacteria</taxon>
        <taxon>Pseudomonadati</taxon>
        <taxon>Pseudomonadota</taxon>
        <taxon>Gammaproteobacteria</taxon>
        <taxon>Pseudomonadales</taxon>
        <taxon>Pseudomonadaceae</taxon>
        <taxon>Pseudomonas</taxon>
    </lineage>
</organism>
<gene>
    <name evidence="1" type="ORF">PS723_04954</name>
</gene>
<dbReference type="AlphaFoldDB" id="A0A5E7EWC2"/>
<dbReference type="EMBL" id="CABVHY010000029">
    <property type="protein sequence ID" value="VVO30547.1"/>
    <property type="molecule type" value="Genomic_DNA"/>
</dbReference>
<evidence type="ECO:0000313" key="2">
    <source>
        <dbReference type="Proteomes" id="UP000379480"/>
    </source>
</evidence>
<dbReference type="RefSeq" id="WP_191636261.1">
    <property type="nucleotide sequence ID" value="NZ_CABVHY010000029.1"/>
</dbReference>
<accession>A0A5E7EWC2</accession>
<reference evidence="1 2" key="1">
    <citation type="submission" date="2019-09" db="EMBL/GenBank/DDBJ databases">
        <authorList>
            <person name="Chandra G."/>
            <person name="Truman W A."/>
        </authorList>
    </citation>
    <scope>NUCLEOTIDE SEQUENCE [LARGE SCALE GENOMIC DNA]</scope>
    <source>
        <strain evidence="1">PS723</strain>
    </source>
</reference>